<protein>
    <submittedName>
        <fullName evidence="2">Uncharacterized protein</fullName>
    </submittedName>
</protein>
<evidence type="ECO:0000256" key="1">
    <source>
        <dbReference type="SAM" id="MobiDB-lite"/>
    </source>
</evidence>
<dbReference type="Proteomes" id="UP001302494">
    <property type="component" value="Chromosome"/>
</dbReference>
<dbReference type="AlphaFoldDB" id="A0AA96GL45"/>
<evidence type="ECO:0000313" key="2">
    <source>
        <dbReference type="EMBL" id="WNM63352.1"/>
    </source>
</evidence>
<sequence length="84" mass="9360">MANKQVNIKDPDLAKVGVALERAAANARQLGFDTNTPVYVYRDGKIVDIVKEHRTTQSKKKTKAKSSPKKTTAPHRKAQSKKTR</sequence>
<name>A0AA96GL45_9BACT</name>
<accession>A0AA96GL45</accession>
<gene>
    <name evidence="2" type="ORF">PQG83_06245</name>
</gene>
<feature type="region of interest" description="Disordered" evidence="1">
    <location>
        <begin position="51"/>
        <end position="84"/>
    </location>
</feature>
<reference evidence="2 3" key="1">
    <citation type="submission" date="2023-01" db="EMBL/GenBank/DDBJ databases">
        <title>Cultivation and genomic characterization of new, ubiquitous marine nitrite-oxidizing bacteria from the Nitrospirales.</title>
        <authorList>
            <person name="Mueller A.J."/>
            <person name="Daebeler A."/>
            <person name="Herbold C.W."/>
            <person name="Kirkegaard R.H."/>
            <person name="Daims H."/>
        </authorList>
    </citation>
    <scope>NUCLEOTIDE SEQUENCE [LARGE SCALE GENOMIC DNA]</scope>
    <source>
        <strain evidence="2 3">DK</strain>
    </source>
</reference>
<evidence type="ECO:0000313" key="3">
    <source>
        <dbReference type="Proteomes" id="UP001302494"/>
    </source>
</evidence>
<keyword evidence="3" id="KW-1185">Reference proteome</keyword>
<dbReference type="RefSeq" id="WP_312747888.1">
    <property type="nucleotide sequence ID" value="NZ_CP116968.1"/>
</dbReference>
<feature type="compositionally biased region" description="Basic residues" evidence="1">
    <location>
        <begin position="56"/>
        <end position="84"/>
    </location>
</feature>
<dbReference type="EMBL" id="CP116968">
    <property type="protein sequence ID" value="WNM63352.1"/>
    <property type="molecule type" value="Genomic_DNA"/>
</dbReference>
<organism evidence="2 3">
    <name type="scientific">Candidatus Nitrospira neomarina</name>
    <dbReference type="NCBI Taxonomy" id="3020899"/>
    <lineage>
        <taxon>Bacteria</taxon>
        <taxon>Pseudomonadati</taxon>
        <taxon>Nitrospirota</taxon>
        <taxon>Nitrospiria</taxon>
        <taxon>Nitrospirales</taxon>
        <taxon>Nitrospiraceae</taxon>
        <taxon>Nitrospira</taxon>
    </lineage>
</organism>
<proteinExistence type="predicted"/>
<dbReference type="KEGG" id="nneo:PQG83_06245"/>